<proteinExistence type="predicted"/>
<evidence type="ECO:0000259" key="2">
    <source>
        <dbReference type="PROSITE" id="PS50878"/>
    </source>
</evidence>
<organism evidence="3 4">
    <name type="scientific">Symbiodinium natans</name>
    <dbReference type="NCBI Taxonomy" id="878477"/>
    <lineage>
        <taxon>Eukaryota</taxon>
        <taxon>Sar</taxon>
        <taxon>Alveolata</taxon>
        <taxon>Dinophyceae</taxon>
        <taxon>Suessiales</taxon>
        <taxon>Symbiodiniaceae</taxon>
        <taxon>Symbiodinium</taxon>
    </lineage>
</organism>
<dbReference type="Pfam" id="PF03372">
    <property type="entry name" value="Exo_endo_phos"/>
    <property type="match status" value="1"/>
</dbReference>
<evidence type="ECO:0000256" key="1">
    <source>
        <dbReference type="SAM" id="MobiDB-lite"/>
    </source>
</evidence>
<keyword evidence="4" id="KW-1185">Reference proteome</keyword>
<dbReference type="PANTHER" id="PTHR19446">
    <property type="entry name" value="REVERSE TRANSCRIPTASES"/>
    <property type="match status" value="1"/>
</dbReference>
<gene>
    <name evidence="3" type="primary">Pol</name>
    <name evidence="3" type="ORF">SNAT2548_LOCUS23335</name>
</gene>
<dbReference type="SUPFAM" id="SSF56219">
    <property type="entry name" value="DNase I-like"/>
    <property type="match status" value="1"/>
</dbReference>
<evidence type="ECO:0000313" key="3">
    <source>
        <dbReference type="EMBL" id="CAE7429260.1"/>
    </source>
</evidence>
<name>A0A812RAM5_9DINO</name>
<dbReference type="Proteomes" id="UP000604046">
    <property type="component" value="Unassembled WGS sequence"/>
</dbReference>
<sequence length="1437" mass="161406">MEGTAPSSSAPLVAELVTGVRKRALRRAIGRAARNSDHTTMYKGRRCTLQALRGVNSGSPLRPAPRSRARACDRHKGPRLSAVTWNVGGLSQDAWLEVQIWLHEQVTYDIVFLQETHWRFASSWSLPRYHVFHSGATDHRFQGCMILVRKTLASFESIRWSSPLNGHVLQVKLPVAHRHVDLINVYQYAFHTGPDKAAVLHKRERVIYHLDKLLSSLPIRNTLLMGGDFNTTATRDARAFGPGAFIGKHPHPDRHLLANLVGTHRLTALNTWIRLSTAFTYEHDQARSHIDFFFGREAQIDGLARRARPDHAFHLLCWRDGARHYPVGASMPAIHYQTTSKQTDSCQTRTPRYQLAQPQACVAAFQQSLSQHLSAPVTPEGLDTALQQAATHLVPIKPPLKHASVAERVTGTVKQMWNLRHTAQQYAIEVLRPFTIVAQIRHWCYTGERLWFSLAHLFTAWRHQADYLRQHRHLRRQGKRAKKELLEDQLQQAWEADRQGDKSAIWQVIRRLAPKTAKVRVQLRGAKGELLTAEEETQRFKAYCESIYHAPATPQHLAQMLLWHLGQAIVLPHLAELCTALWLRPDEFHPLWADAWIAWLPKPGKAPDQPENLRPISLTEGGGRITLKERRATGRKPTDCIGGVTLSIDTSKAFDTVDRCVLEQELHAAHISEPELEVILHLHKCIGYWPAGQRPDTRVASERGVRQGCPLAPSLWTLVTIALLRAVANASSLDWIQNDATMFADDLLLQWEFSDVPTLNRMVNNIADCFHILAQLGLQVQHRKTQLIVAHKGRRAQQWWRAHTASTSEGRYLLIPQSQGKALKLPIVDQLTYLGIVLSDKDATTATVEHRLQVAEAQRARLLKILHSLSLPLAKRVQLWIACVRSSALYGLRLVALQQKHIERITVVLVKHLRAIARSFAHMTKEPSRALLERLGVEDPLMFLTRCGQRALAKARDSRDPMVARPRILSWLVHCTESKLALTSHLDHVPPPNYEITCSSGLEHTQAVEETLRVAALPGPLQGVNAAAVRGHSKEPSADAPPPLITEPNKESTPCLDPPDLKLPDWIKFARRSDTQAVLRQFCALCGQWLVSPRPVPSHHLEHLAPYRQRIVCSLPAMMDDFQTELDSEEKTIFGEVLGKRRLLQLDGEAPDREAKFAHPGGKGPQQGRMQRHQPPPMGRGGHQSAPAQGSRTKGHQDGRGHRDHRPGSSQTSFDDHALLHRVAKAIVVQSDYLARLQSDHTVLFTFKNGNGPQLMVPLLHEVAANWREQRSKGAVTKSLKQTLLQYVAAEIVTRVTTFGGDKAAQAKAQEMGWITSDMEYNFLDWNAEEQRLVPRQEGTLTQDQVLAEARRLKALLKAPELVLKFAAARNARPGSTSETATFVLELSTQAPGAAEAMAIFRKWFASSALLLLSLRLKPARPEKSPLIKEIQEAVGW</sequence>
<protein>
    <submittedName>
        <fullName evidence="3">Pol protein</fullName>
    </submittedName>
</protein>
<dbReference type="InterPro" id="IPR000477">
    <property type="entry name" value="RT_dom"/>
</dbReference>
<dbReference type="OrthoDB" id="444382at2759"/>
<comment type="caution">
    <text evidence="3">The sequence shown here is derived from an EMBL/GenBank/DDBJ whole genome shotgun (WGS) entry which is preliminary data.</text>
</comment>
<dbReference type="Pfam" id="PF00078">
    <property type="entry name" value="RVT_1"/>
    <property type="match status" value="1"/>
</dbReference>
<reference evidence="3" key="1">
    <citation type="submission" date="2021-02" db="EMBL/GenBank/DDBJ databases">
        <authorList>
            <person name="Dougan E. K."/>
            <person name="Rhodes N."/>
            <person name="Thang M."/>
            <person name="Chan C."/>
        </authorList>
    </citation>
    <scope>NUCLEOTIDE SEQUENCE</scope>
</reference>
<feature type="domain" description="Reverse transcriptase" evidence="2">
    <location>
        <begin position="581"/>
        <end position="838"/>
    </location>
</feature>
<feature type="region of interest" description="Disordered" evidence="1">
    <location>
        <begin position="1030"/>
        <end position="1057"/>
    </location>
</feature>
<dbReference type="InterPro" id="IPR036691">
    <property type="entry name" value="Endo/exonu/phosph_ase_sf"/>
</dbReference>
<dbReference type="InterPro" id="IPR005135">
    <property type="entry name" value="Endo/exonuclease/phosphatase"/>
</dbReference>
<dbReference type="PROSITE" id="PS50878">
    <property type="entry name" value="RT_POL"/>
    <property type="match status" value="1"/>
</dbReference>
<dbReference type="EMBL" id="CAJNDS010002318">
    <property type="protein sequence ID" value="CAE7429260.1"/>
    <property type="molecule type" value="Genomic_DNA"/>
</dbReference>
<feature type="region of interest" description="Disordered" evidence="1">
    <location>
        <begin position="1153"/>
        <end position="1215"/>
    </location>
</feature>
<accession>A0A812RAM5</accession>
<dbReference type="GO" id="GO:0003824">
    <property type="term" value="F:catalytic activity"/>
    <property type="evidence" value="ECO:0007669"/>
    <property type="project" value="InterPro"/>
</dbReference>
<evidence type="ECO:0000313" key="4">
    <source>
        <dbReference type="Proteomes" id="UP000604046"/>
    </source>
</evidence>
<dbReference type="Gene3D" id="3.60.10.10">
    <property type="entry name" value="Endonuclease/exonuclease/phosphatase"/>
    <property type="match status" value="1"/>
</dbReference>